<feature type="region of interest" description="Disordered" evidence="1">
    <location>
        <begin position="1"/>
        <end position="25"/>
    </location>
</feature>
<protein>
    <submittedName>
        <fullName evidence="2">Uncharacterized protein</fullName>
    </submittedName>
</protein>
<keyword evidence="3" id="KW-1185">Reference proteome</keyword>
<gene>
    <name evidence="2" type="ORF">EQU50_06625</name>
</gene>
<comment type="caution">
    <text evidence="2">The sequence shown here is derived from an EMBL/GenBank/DDBJ whole genome shotgun (WGS) entry which is preliminary data.</text>
</comment>
<evidence type="ECO:0000313" key="2">
    <source>
        <dbReference type="EMBL" id="RZI45594.1"/>
    </source>
</evidence>
<sequence length="475" mass="52574">MPVESVLGRGGRSAPRSSSFSNRMRSKAISLYDCLLDDEEEKTSEANENKENIPPSSMPPSTRNRDRTPTEMSSSRSMATTGNRKSVADVLSTPVRPALSKKRRFNHEEAEASTEEESDHSSCTKTVTASPGPSPWCRSNKSQGCEDPRVLKSSLNSTYVAPSLGDRNLQIKIDTSDTWHDRTLKNLAELVSKNKDFVKRKNTALLGIQFVYEEGGKLKLSKEFDINTFFVSGGKEITDSLDLKLTTSGTRTFEAKTVYDFMGSDEDSNRVTKHMRDIILGYYQEAANTKLSAQTIAARQKEANFTYLSPQTQKQSEKSSCHANSGFELAYLHSEQAILLMLIRNTKVLDPFLKTLPPGATIHQMALLIASKNQMCRRCGACYFVAGSESGILTTTLQNYIQKFPKKRFQIASNSLSVFTQVSGLSVFGRVKQWRGIPFPLPATSNRTCAINASGFRSEPHAFAFGTSAMTQAIL</sequence>
<evidence type="ECO:0000313" key="3">
    <source>
        <dbReference type="Proteomes" id="UP000293550"/>
    </source>
</evidence>
<feature type="compositionally biased region" description="Polar residues" evidence="1">
    <location>
        <begin position="70"/>
        <end position="84"/>
    </location>
</feature>
<dbReference type="AlphaFoldDB" id="A0A4Q7DI18"/>
<feature type="region of interest" description="Disordered" evidence="1">
    <location>
        <begin position="39"/>
        <end position="145"/>
    </location>
</feature>
<dbReference type="Proteomes" id="UP000293550">
    <property type="component" value="Unassembled WGS sequence"/>
</dbReference>
<reference evidence="2 3" key="1">
    <citation type="submission" date="2018-10" db="EMBL/GenBank/DDBJ databases">
        <title>An updated phylogeny of the Alphaproteobacteria reveals that the parasitic Rickettsiales and Holosporales have independent origins.</title>
        <authorList>
            <person name="Munoz-Gomez S.A."/>
            <person name="Hess S."/>
            <person name="Burger G."/>
            <person name="Lang B.F."/>
            <person name="Susko E."/>
            <person name="Slamovits C.H."/>
            <person name="Roger A.J."/>
        </authorList>
    </citation>
    <scope>NUCLEOTIDE SEQUENCE [LARGE SCALE GENOMIC DNA]</scope>
    <source>
        <strain evidence="2">HOLO01</strain>
    </source>
</reference>
<evidence type="ECO:0000256" key="1">
    <source>
        <dbReference type="SAM" id="MobiDB-lite"/>
    </source>
</evidence>
<accession>A0A4Q7DI18</accession>
<feature type="compositionally biased region" description="Polar residues" evidence="1">
    <location>
        <begin position="123"/>
        <end position="143"/>
    </location>
</feature>
<organism evidence="2 3">
    <name type="scientific">Candidatus Finniella inopinata</name>
    <dbReference type="NCBI Taxonomy" id="1696036"/>
    <lineage>
        <taxon>Bacteria</taxon>
        <taxon>Pseudomonadati</taxon>
        <taxon>Pseudomonadota</taxon>
        <taxon>Alphaproteobacteria</taxon>
        <taxon>Holosporales</taxon>
        <taxon>Candidatus Paracaedibacteraceae</taxon>
        <taxon>Candidatus Finniella</taxon>
    </lineage>
</organism>
<feature type="compositionally biased region" description="Low complexity" evidence="1">
    <location>
        <begin position="12"/>
        <end position="21"/>
    </location>
</feature>
<dbReference type="RefSeq" id="WP_130154348.1">
    <property type="nucleotide sequence ID" value="NZ_SCFB01000008.1"/>
</dbReference>
<name>A0A4Q7DI18_9PROT</name>
<proteinExistence type="predicted"/>
<dbReference type="EMBL" id="SCFB01000008">
    <property type="protein sequence ID" value="RZI45594.1"/>
    <property type="molecule type" value="Genomic_DNA"/>
</dbReference>